<evidence type="ECO:0000313" key="5">
    <source>
        <dbReference type="Proteomes" id="UP001167160"/>
    </source>
</evidence>
<evidence type="ECO:0000256" key="3">
    <source>
        <dbReference type="SAM" id="MobiDB-lite"/>
    </source>
</evidence>
<dbReference type="RefSeq" id="WP_251409706.1">
    <property type="nucleotide sequence ID" value="NZ_JAMQGM010000009.1"/>
</dbReference>
<name>A0ABT0X262_9ACTN</name>
<sequence>MPTDDPAPPGRRSRRVLGRGPGTAGAGAPVPPPPSVAEPLREAAPDGEPDAQSVTEPEPRPDPEPPAPVVPDSGPVPEPGPRRPAVRVEVQPPPAPPPGSGRPSEQPAPAAAEPGDRPAEAETDARFTVRLANFEGPFDLLLQLISKHKLDVTEVALSKVTDEFMAHIRAMGPDWDLDQTTEFLVVAATLLDLKAARLLPAAEVEDEADLALLEARDLLFARLLQYRAYKRIADIFSERLAAEALSRPRTVGLEPHHAELLPEVVISIGPEGFAKLAVKAMRPKPKPQVYVDHIHAPLVSVREQAQVVIDRLREAGEASFRQLTEDAPDTLTVVARFLALLELYRERAVALDQEEALGSLTVRWTGTADGARPVVTDEFDHEPGDRADEKEKA</sequence>
<feature type="region of interest" description="Disordered" evidence="3">
    <location>
        <begin position="1"/>
        <end position="121"/>
    </location>
</feature>
<feature type="region of interest" description="Disordered" evidence="3">
    <location>
        <begin position="373"/>
        <end position="393"/>
    </location>
</feature>
<feature type="compositionally biased region" description="Pro residues" evidence="3">
    <location>
        <begin position="64"/>
        <end position="79"/>
    </location>
</feature>
<dbReference type="Pfam" id="PF02616">
    <property type="entry name" value="SMC_ScpA"/>
    <property type="match status" value="1"/>
</dbReference>
<dbReference type="PANTHER" id="PTHR33969:SF2">
    <property type="entry name" value="SEGREGATION AND CONDENSATION PROTEIN A"/>
    <property type="match status" value="1"/>
</dbReference>
<feature type="compositionally biased region" description="Basic and acidic residues" evidence="3">
    <location>
        <begin position="381"/>
        <end position="393"/>
    </location>
</feature>
<comment type="caution">
    <text evidence="4">The sequence shown here is derived from an EMBL/GenBank/DDBJ whole genome shotgun (WGS) entry which is preliminary data.</text>
</comment>
<dbReference type="Proteomes" id="UP001167160">
    <property type="component" value="Unassembled WGS sequence"/>
</dbReference>
<accession>A0ABT0X262</accession>
<organism evidence="4 5">
    <name type="scientific">Streptomyces meridianus</name>
    <dbReference type="NCBI Taxonomy" id="2938945"/>
    <lineage>
        <taxon>Bacteria</taxon>
        <taxon>Bacillati</taxon>
        <taxon>Actinomycetota</taxon>
        <taxon>Actinomycetes</taxon>
        <taxon>Kitasatosporales</taxon>
        <taxon>Streptomycetaceae</taxon>
        <taxon>Streptomyces</taxon>
    </lineage>
</organism>
<gene>
    <name evidence="4" type="ORF">M1E25_04145</name>
</gene>
<evidence type="ECO:0000256" key="2">
    <source>
        <dbReference type="ARBA" id="ARBA00044777"/>
    </source>
</evidence>
<dbReference type="Gene3D" id="6.10.250.2410">
    <property type="match status" value="1"/>
</dbReference>
<dbReference type="PRINTS" id="PR01217">
    <property type="entry name" value="PRICHEXTENSN"/>
</dbReference>
<evidence type="ECO:0000256" key="1">
    <source>
        <dbReference type="ARBA" id="ARBA00022829"/>
    </source>
</evidence>
<dbReference type="EMBL" id="JAMQGM010000009">
    <property type="protein sequence ID" value="MCM2576554.1"/>
    <property type="molecule type" value="Genomic_DNA"/>
</dbReference>
<evidence type="ECO:0000313" key="4">
    <source>
        <dbReference type="EMBL" id="MCM2576554.1"/>
    </source>
</evidence>
<reference evidence="4" key="1">
    <citation type="journal article" date="2023" name="Int. J. Syst. Evol. Microbiol.">
        <title>Streptomyces meridianus sp. nov. isolated from brackish water of the Tagus estuary in Alcochete, Portugal.</title>
        <authorList>
            <person name="Santos J.D.N."/>
            <person name="Klimek D."/>
            <person name="Calusinska M."/>
            <person name="Lobo Da Cunha A."/>
            <person name="Catita J."/>
            <person name="Goncalves H."/>
            <person name="Gonzalez I."/>
            <person name="Reyes F."/>
            <person name="Lage O.M."/>
        </authorList>
    </citation>
    <scope>NUCLEOTIDE SEQUENCE</scope>
    <source>
        <strain evidence="4">MTZ3.1</strain>
    </source>
</reference>
<dbReference type="PANTHER" id="PTHR33969">
    <property type="entry name" value="SEGREGATION AND CONDENSATION PROTEIN A"/>
    <property type="match status" value="1"/>
</dbReference>
<feature type="compositionally biased region" description="Low complexity" evidence="3">
    <location>
        <begin position="101"/>
        <end position="113"/>
    </location>
</feature>
<dbReference type="InterPro" id="IPR003768">
    <property type="entry name" value="ScpA"/>
</dbReference>
<protein>
    <recommendedName>
        <fullName evidence="2">Segregation and condensation protein A</fullName>
    </recommendedName>
</protein>
<proteinExistence type="predicted"/>
<keyword evidence="1" id="KW-0159">Chromosome partition</keyword>
<feature type="compositionally biased region" description="Pro residues" evidence="3">
    <location>
        <begin position="91"/>
        <end position="100"/>
    </location>
</feature>
<keyword evidence="5" id="KW-1185">Reference proteome</keyword>